<feature type="domain" description="RING-type" evidence="10">
    <location>
        <begin position="321"/>
        <end position="362"/>
    </location>
</feature>
<dbReference type="GO" id="GO:0016567">
    <property type="term" value="P:protein ubiquitination"/>
    <property type="evidence" value="ECO:0007669"/>
    <property type="project" value="UniProtKB-ARBA"/>
</dbReference>
<dbReference type="Pfam" id="PF13639">
    <property type="entry name" value="zf-RING_2"/>
    <property type="match status" value="1"/>
</dbReference>
<dbReference type="EC" id="2.3.2.27" evidence="2"/>
<dbReference type="GO" id="GO:0008270">
    <property type="term" value="F:zinc ion binding"/>
    <property type="evidence" value="ECO:0007669"/>
    <property type="project" value="UniProtKB-KW"/>
</dbReference>
<evidence type="ECO:0000256" key="5">
    <source>
        <dbReference type="ARBA" id="ARBA00022771"/>
    </source>
</evidence>
<dbReference type="GO" id="GO:0061630">
    <property type="term" value="F:ubiquitin protein ligase activity"/>
    <property type="evidence" value="ECO:0007669"/>
    <property type="project" value="UniProtKB-EC"/>
</dbReference>
<dbReference type="EMBL" id="JAFEKC020000023">
    <property type="protein sequence ID" value="KAK0507587.1"/>
    <property type="molecule type" value="Genomic_DNA"/>
</dbReference>
<evidence type="ECO:0000256" key="2">
    <source>
        <dbReference type="ARBA" id="ARBA00012483"/>
    </source>
</evidence>
<dbReference type="Gene3D" id="3.30.40.10">
    <property type="entry name" value="Zinc/RING finger domain, C3HC4 (zinc finger)"/>
    <property type="match status" value="1"/>
</dbReference>
<comment type="catalytic activity">
    <reaction evidence="1">
        <text>S-ubiquitinyl-[E2 ubiquitin-conjugating enzyme]-L-cysteine + [acceptor protein]-L-lysine = [E2 ubiquitin-conjugating enzyme]-L-cysteine + N(6)-ubiquitinyl-[acceptor protein]-L-lysine.</text>
        <dbReference type="EC" id="2.3.2.27"/>
    </reaction>
</comment>
<evidence type="ECO:0000256" key="1">
    <source>
        <dbReference type="ARBA" id="ARBA00000900"/>
    </source>
</evidence>
<keyword evidence="3" id="KW-0808">Transferase</keyword>
<feature type="compositionally biased region" description="Basic and acidic residues" evidence="9">
    <location>
        <begin position="464"/>
        <end position="476"/>
    </location>
</feature>
<accession>A0AA39QR08</accession>
<dbReference type="SMART" id="SM00184">
    <property type="entry name" value="RING"/>
    <property type="match status" value="1"/>
</dbReference>
<feature type="compositionally biased region" description="Basic and acidic residues" evidence="9">
    <location>
        <begin position="41"/>
        <end position="54"/>
    </location>
</feature>
<name>A0AA39QR08_9LECA</name>
<dbReference type="GO" id="GO:0006511">
    <property type="term" value="P:ubiquitin-dependent protein catabolic process"/>
    <property type="evidence" value="ECO:0007669"/>
    <property type="project" value="TreeGrafter"/>
</dbReference>
<keyword evidence="12" id="KW-1185">Reference proteome</keyword>
<dbReference type="PROSITE" id="PS50089">
    <property type="entry name" value="ZF_RING_2"/>
    <property type="match status" value="1"/>
</dbReference>
<gene>
    <name evidence="11" type="ORF">JMJ35_010110</name>
</gene>
<dbReference type="FunFam" id="3.30.40.10:FF:000127">
    <property type="entry name" value="E3 ubiquitin-protein ligase RNF181"/>
    <property type="match status" value="1"/>
</dbReference>
<dbReference type="SUPFAM" id="SSF57850">
    <property type="entry name" value="RING/U-box"/>
    <property type="match status" value="1"/>
</dbReference>
<keyword evidence="6" id="KW-0833">Ubl conjugation pathway</keyword>
<dbReference type="InterPro" id="IPR051834">
    <property type="entry name" value="RING_finger_E3_ligase"/>
</dbReference>
<dbReference type="InterPro" id="IPR001841">
    <property type="entry name" value="Znf_RING"/>
</dbReference>
<reference evidence="11" key="1">
    <citation type="submission" date="2023-03" db="EMBL/GenBank/DDBJ databases">
        <title>Complete genome of Cladonia borealis.</title>
        <authorList>
            <person name="Park H."/>
        </authorList>
    </citation>
    <scope>NUCLEOTIDE SEQUENCE</scope>
    <source>
        <strain evidence="11">ANT050790</strain>
    </source>
</reference>
<keyword evidence="4" id="KW-0479">Metal-binding</keyword>
<evidence type="ECO:0000256" key="4">
    <source>
        <dbReference type="ARBA" id="ARBA00022723"/>
    </source>
</evidence>
<keyword evidence="7" id="KW-0862">Zinc</keyword>
<dbReference type="PANTHER" id="PTHR45931">
    <property type="entry name" value="SI:CH211-59O9.10"/>
    <property type="match status" value="1"/>
</dbReference>
<keyword evidence="5 8" id="KW-0863">Zinc-finger</keyword>
<feature type="compositionally biased region" description="Gly residues" evidence="9">
    <location>
        <begin position="479"/>
        <end position="494"/>
    </location>
</feature>
<evidence type="ECO:0000256" key="8">
    <source>
        <dbReference type="PROSITE-ProRule" id="PRU00175"/>
    </source>
</evidence>
<evidence type="ECO:0000259" key="10">
    <source>
        <dbReference type="PROSITE" id="PS50089"/>
    </source>
</evidence>
<comment type="caution">
    <text evidence="11">The sequence shown here is derived from an EMBL/GenBank/DDBJ whole genome shotgun (WGS) entry which is preliminary data.</text>
</comment>
<evidence type="ECO:0000313" key="12">
    <source>
        <dbReference type="Proteomes" id="UP001166286"/>
    </source>
</evidence>
<organism evidence="11 12">
    <name type="scientific">Cladonia borealis</name>
    <dbReference type="NCBI Taxonomy" id="184061"/>
    <lineage>
        <taxon>Eukaryota</taxon>
        <taxon>Fungi</taxon>
        <taxon>Dikarya</taxon>
        <taxon>Ascomycota</taxon>
        <taxon>Pezizomycotina</taxon>
        <taxon>Lecanoromycetes</taxon>
        <taxon>OSLEUM clade</taxon>
        <taxon>Lecanoromycetidae</taxon>
        <taxon>Lecanorales</taxon>
        <taxon>Lecanorineae</taxon>
        <taxon>Cladoniaceae</taxon>
        <taxon>Cladonia</taxon>
    </lineage>
</organism>
<evidence type="ECO:0000313" key="11">
    <source>
        <dbReference type="EMBL" id="KAK0507587.1"/>
    </source>
</evidence>
<evidence type="ECO:0000256" key="6">
    <source>
        <dbReference type="ARBA" id="ARBA00022786"/>
    </source>
</evidence>
<feature type="region of interest" description="Disordered" evidence="9">
    <location>
        <begin position="367"/>
        <end position="506"/>
    </location>
</feature>
<dbReference type="GO" id="GO:0005634">
    <property type="term" value="C:nucleus"/>
    <property type="evidence" value="ECO:0007669"/>
    <property type="project" value="TreeGrafter"/>
</dbReference>
<protein>
    <recommendedName>
        <fullName evidence="2">RING-type E3 ubiquitin transferase</fullName>
        <ecNumber evidence="2">2.3.2.27</ecNumber>
    </recommendedName>
</protein>
<feature type="region of interest" description="Disordered" evidence="9">
    <location>
        <begin position="41"/>
        <end position="95"/>
    </location>
</feature>
<dbReference type="PANTHER" id="PTHR45931:SF3">
    <property type="entry name" value="RING ZINC FINGER-CONTAINING PROTEIN"/>
    <property type="match status" value="1"/>
</dbReference>
<evidence type="ECO:0000256" key="9">
    <source>
        <dbReference type="SAM" id="MobiDB-lite"/>
    </source>
</evidence>
<evidence type="ECO:0000256" key="7">
    <source>
        <dbReference type="ARBA" id="ARBA00022833"/>
    </source>
</evidence>
<sequence>MADNGGTQRELVFCHSCHNEWLRHQHGLQCPDCDSEFVETIDEHSDPRHNRTDTSDDDEDDVMGNNDDQLPQNPLHRHNPWHNPAPDPDEPDIEHVEWNPSAGIHFARTTIRHTGPGPRPQGRGDDLFAPFIQGFSTLFEGAANAQVQGRPVGGTPARDGPRMLRPPFATHPFPEQHHHIHHHHGGPWGGDRWRDGPPGVRQVFTTTGQFQRGPGPNNQQGQNVSNVLAQLLHTMQASMAEQRDQPASMAHFPAIIAQMLGNGAHGDAVFSDEALDRIITQMMEQTNTNSAPGPASAAAIAALPKKPADKNMMGQDGKAECSVCMDAVEIGDEVTVLPCNHWFHGECVGAWLKEHDTCPHCRQGIMPKDGPQDANAPRAPGETPRNIPNPFVRPSRTNTGAGTPPSPGPGPGSADNNPPPMPGAFTQPGMQQPYVPGGYPRYPEPRNFVSPGHHPQPPSPQRPQNDRRRSSGRERSSNGGEGSSGGGGHSGGVTGWFRNLRGGGSR</sequence>
<evidence type="ECO:0000256" key="3">
    <source>
        <dbReference type="ARBA" id="ARBA00022679"/>
    </source>
</evidence>
<proteinExistence type="predicted"/>
<dbReference type="Proteomes" id="UP001166286">
    <property type="component" value="Unassembled WGS sequence"/>
</dbReference>
<dbReference type="AlphaFoldDB" id="A0AA39QR08"/>
<dbReference type="CDD" id="cd16454">
    <property type="entry name" value="RING-H2_PA-TM-RING"/>
    <property type="match status" value="1"/>
</dbReference>
<dbReference type="InterPro" id="IPR013083">
    <property type="entry name" value="Znf_RING/FYVE/PHD"/>
</dbReference>